<dbReference type="Pfam" id="PF00144">
    <property type="entry name" value="Beta-lactamase"/>
    <property type="match status" value="1"/>
</dbReference>
<dbReference type="PANTHER" id="PTHR46825">
    <property type="entry name" value="D-ALANYL-D-ALANINE-CARBOXYPEPTIDASE/ENDOPEPTIDASE AMPH"/>
    <property type="match status" value="1"/>
</dbReference>
<dbReference type="InterPro" id="IPR001466">
    <property type="entry name" value="Beta-lactam-related"/>
</dbReference>
<dbReference type="AlphaFoldDB" id="A0A382AZX8"/>
<organism evidence="2">
    <name type="scientific">marine metagenome</name>
    <dbReference type="NCBI Taxonomy" id="408172"/>
    <lineage>
        <taxon>unclassified sequences</taxon>
        <taxon>metagenomes</taxon>
        <taxon>ecological metagenomes</taxon>
    </lineage>
</organism>
<feature type="non-terminal residue" evidence="2">
    <location>
        <position position="406"/>
    </location>
</feature>
<dbReference type="PANTHER" id="PTHR46825:SF9">
    <property type="entry name" value="BETA-LACTAMASE-RELATED DOMAIN-CONTAINING PROTEIN"/>
    <property type="match status" value="1"/>
</dbReference>
<dbReference type="InterPro" id="IPR050491">
    <property type="entry name" value="AmpC-like"/>
</dbReference>
<sequence>MDSEIKSNINATINILNTWIPMKIKYSNIPGINICIAHNGKSLYTKSFGFSDIEKQIKLNKNSLFRIASHSKMFTAVGIMQLQEQGKLKIDDCVQDYLPWFKGKNETSNIKNITIRQLLSHQSGIFRDGNSHHWSNDNFPKNIESTISSNSIVFENGTTFKYSNHAYATLGGIIEKISREKYTNYMSKHILKPLGMKHTFPDLPDEIPSNLSNGYERIIPGKDHREIFTHSKTYAYASATGFLSNSNDIAKFLSSLSLESKTSVINRESKKEMIKSQTVTDRKNGEIGYGLGLDTESYNNKLIVGHGGGYPGFITRSRTCMEDNIQVIVLTNTNSNLASILNDAIFDMIYKINTKIFEGAEINNYYNGIYRGRWGDITISNIGSKLVSFSPETNNPLTDWSILKNT</sequence>
<evidence type="ECO:0000313" key="2">
    <source>
        <dbReference type="EMBL" id="SVB06517.1"/>
    </source>
</evidence>
<accession>A0A382AZX8</accession>
<name>A0A382AZX8_9ZZZZ</name>
<dbReference type="EMBL" id="UINC01027377">
    <property type="protein sequence ID" value="SVB06517.1"/>
    <property type="molecule type" value="Genomic_DNA"/>
</dbReference>
<protein>
    <recommendedName>
        <fullName evidence="1">Beta-lactamase-related domain-containing protein</fullName>
    </recommendedName>
</protein>
<dbReference type="Gene3D" id="3.40.710.10">
    <property type="entry name" value="DD-peptidase/beta-lactamase superfamily"/>
    <property type="match status" value="1"/>
</dbReference>
<proteinExistence type="predicted"/>
<evidence type="ECO:0000259" key="1">
    <source>
        <dbReference type="Pfam" id="PF00144"/>
    </source>
</evidence>
<feature type="domain" description="Beta-lactamase-related" evidence="1">
    <location>
        <begin position="28"/>
        <end position="337"/>
    </location>
</feature>
<dbReference type="InterPro" id="IPR012338">
    <property type="entry name" value="Beta-lactam/transpept-like"/>
</dbReference>
<reference evidence="2" key="1">
    <citation type="submission" date="2018-05" db="EMBL/GenBank/DDBJ databases">
        <authorList>
            <person name="Lanie J.A."/>
            <person name="Ng W.-L."/>
            <person name="Kazmierczak K.M."/>
            <person name="Andrzejewski T.M."/>
            <person name="Davidsen T.M."/>
            <person name="Wayne K.J."/>
            <person name="Tettelin H."/>
            <person name="Glass J.I."/>
            <person name="Rusch D."/>
            <person name="Podicherti R."/>
            <person name="Tsui H.-C.T."/>
            <person name="Winkler M.E."/>
        </authorList>
    </citation>
    <scope>NUCLEOTIDE SEQUENCE</scope>
</reference>
<gene>
    <name evidence="2" type="ORF">METZ01_LOCUS159371</name>
</gene>
<dbReference type="SUPFAM" id="SSF56601">
    <property type="entry name" value="beta-lactamase/transpeptidase-like"/>
    <property type="match status" value="1"/>
</dbReference>